<evidence type="ECO:0000256" key="7">
    <source>
        <dbReference type="ARBA" id="ARBA00023136"/>
    </source>
</evidence>
<feature type="transmembrane region" description="Helical" evidence="8">
    <location>
        <begin position="89"/>
        <end position="117"/>
    </location>
</feature>
<gene>
    <name evidence="10" type="ORF">GR156_10250</name>
</gene>
<sequence>MRALITSVYLFLYAPIALVVLFSFNAGRSASEFTGFSTQWYGKALANPFLVTALQNSLIIALTSATLAAVFGTMAALGLERLGSRARLLFDGLLAAAIVVPGVVIGIATLVALVAVFGAVNPAIAALWPGDKPPQLGLGYGSIIAAHGLFTMALVTMIVKARIATLGRDIVEASADLYATPLTTFRDIVLPQILPSVLAGFLLAFTFSFDDFIVAFFVAGSKTTLPIYVFASIRRGVTPEVNAIATMVLVASLFLILVARILMREKTKKSPAGE</sequence>
<feature type="transmembrane region" description="Helical" evidence="8">
    <location>
        <begin position="196"/>
        <end position="221"/>
    </location>
</feature>
<keyword evidence="4" id="KW-1003">Cell membrane</keyword>
<evidence type="ECO:0000256" key="8">
    <source>
        <dbReference type="RuleBase" id="RU363032"/>
    </source>
</evidence>
<reference evidence="10 11" key="1">
    <citation type="submission" date="2019-12" db="EMBL/GenBank/DDBJ databases">
        <title>Shinella granuli gen. nov., sp. nov., and proposal of the reclassification of Zoogloea ramigera ATCC 19623 as Shinella zoogloeoides sp. nov.</title>
        <authorList>
            <person name="Gao J."/>
        </authorList>
    </citation>
    <scope>NUCLEOTIDE SEQUENCE [LARGE SCALE GENOMIC DNA]</scope>
    <source>
        <strain evidence="10 11">DSM 287</strain>
    </source>
</reference>
<dbReference type="Pfam" id="PF00528">
    <property type="entry name" value="BPD_transp_1"/>
    <property type="match status" value="1"/>
</dbReference>
<keyword evidence="5 8" id="KW-0812">Transmembrane</keyword>
<feature type="transmembrane region" description="Helical" evidence="8">
    <location>
        <begin position="137"/>
        <end position="159"/>
    </location>
</feature>
<dbReference type="Proteomes" id="UP000440304">
    <property type="component" value="Unassembled WGS sequence"/>
</dbReference>
<evidence type="ECO:0000259" key="9">
    <source>
        <dbReference type="PROSITE" id="PS50928"/>
    </source>
</evidence>
<evidence type="ECO:0000256" key="5">
    <source>
        <dbReference type="ARBA" id="ARBA00022692"/>
    </source>
</evidence>
<keyword evidence="7 8" id="KW-0472">Membrane</keyword>
<proteinExistence type="inferred from homology"/>
<dbReference type="Gene3D" id="1.10.3720.10">
    <property type="entry name" value="MetI-like"/>
    <property type="match status" value="1"/>
</dbReference>
<dbReference type="EMBL" id="WUML01000006">
    <property type="protein sequence ID" value="MXO00683.1"/>
    <property type="molecule type" value="Genomic_DNA"/>
</dbReference>
<dbReference type="InterPro" id="IPR051789">
    <property type="entry name" value="Bact_Polyamine_Transport"/>
</dbReference>
<dbReference type="PROSITE" id="PS50928">
    <property type="entry name" value="ABC_TM1"/>
    <property type="match status" value="1"/>
</dbReference>
<evidence type="ECO:0000256" key="4">
    <source>
        <dbReference type="ARBA" id="ARBA00022475"/>
    </source>
</evidence>
<evidence type="ECO:0000313" key="10">
    <source>
        <dbReference type="EMBL" id="MXO00683.1"/>
    </source>
</evidence>
<dbReference type="AlphaFoldDB" id="A0A6N8TBL2"/>
<dbReference type="InterPro" id="IPR000515">
    <property type="entry name" value="MetI-like"/>
</dbReference>
<feature type="transmembrane region" description="Helical" evidence="8">
    <location>
        <begin position="54"/>
        <end position="77"/>
    </location>
</feature>
<comment type="similarity">
    <text evidence="2">Belongs to the binding-protein-dependent transport system permease family. CysTW subfamily.</text>
</comment>
<dbReference type="SUPFAM" id="SSF161098">
    <property type="entry name" value="MetI-like"/>
    <property type="match status" value="1"/>
</dbReference>
<keyword evidence="6 8" id="KW-1133">Transmembrane helix</keyword>
<evidence type="ECO:0000256" key="2">
    <source>
        <dbReference type="ARBA" id="ARBA00007069"/>
    </source>
</evidence>
<protein>
    <submittedName>
        <fullName evidence="10">ABC transporter permease subunit</fullName>
    </submittedName>
</protein>
<organism evidence="10 11">
    <name type="scientific">Shinella zoogloeoides</name>
    <name type="common">Crabtreella saccharophila</name>
    <dbReference type="NCBI Taxonomy" id="352475"/>
    <lineage>
        <taxon>Bacteria</taxon>
        <taxon>Pseudomonadati</taxon>
        <taxon>Pseudomonadota</taxon>
        <taxon>Alphaproteobacteria</taxon>
        <taxon>Hyphomicrobiales</taxon>
        <taxon>Rhizobiaceae</taxon>
        <taxon>Shinella</taxon>
    </lineage>
</organism>
<dbReference type="RefSeq" id="WP_160786077.1">
    <property type="nucleotide sequence ID" value="NZ_CP086610.1"/>
</dbReference>
<feature type="transmembrane region" description="Helical" evidence="8">
    <location>
        <begin position="241"/>
        <end position="262"/>
    </location>
</feature>
<evidence type="ECO:0000313" key="11">
    <source>
        <dbReference type="Proteomes" id="UP000440304"/>
    </source>
</evidence>
<feature type="domain" description="ABC transmembrane type-1" evidence="9">
    <location>
        <begin position="54"/>
        <end position="259"/>
    </location>
</feature>
<dbReference type="GO" id="GO:0005886">
    <property type="term" value="C:plasma membrane"/>
    <property type="evidence" value="ECO:0007669"/>
    <property type="project" value="UniProtKB-SubCell"/>
</dbReference>
<evidence type="ECO:0000256" key="1">
    <source>
        <dbReference type="ARBA" id="ARBA00004651"/>
    </source>
</evidence>
<name>A0A6N8TBL2_SHIZO</name>
<dbReference type="GO" id="GO:0055085">
    <property type="term" value="P:transmembrane transport"/>
    <property type="evidence" value="ECO:0007669"/>
    <property type="project" value="InterPro"/>
</dbReference>
<dbReference type="InterPro" id="IPR035906">
    <property type="entry name" value="MetI-like_sf"/>
</dbReference>
<keyword evidence="3 8" id="KW-0813">Transport</keyword>
<accession>A0A6N8TBL2</accession>
<evidence type="ECO:0000256" key="3">
    <source>
        <dbReference type="ARBA" id="ARBA00022448"/>
    </source>
</evidence>
<dbReference type="PANTHER" id="PTHR43848">
    <property type="entry name" value="PUTRESCINE TRANSPORT SYSTEM PERMEASE PROTEIN POTI"/>
    <property type="match status" value="1"/>
</dbReference>
<dbReference type="OrthoDB" id="9808399at2"/>
<dbReference type="CDD" id="cd06261">
    <property type="entry name" value="TM_PBP2"/>
    <property type="match status" value="1"/>
</dbReference>
<comment type="subcellular location">
    <subcellularLocation>
        <location evidence="1 8">Cell membrane</location>
        <topology evidence="1 8">Multi-pass membrane protein</topology>
    </subcellularLocation>
</comment>
<dbReference type="PANTHER" id="PTHR43848:SF2">
    <property type="entry name" value="PUTRESCINE TRANSPORT SYSTEM PERMEASE PROTEIN POTI"/>
    <property type="match status" value="1"/>
</dbReference>
<evidence type="ECO:0000256" key="6">
    <source>
        <dbReference type="ARBA" id="ARBA00022989"/>
    </source>
</evidence>
<comment type="caution">
    <text evidence="10">The sequence shown here is derived from an EMBL/GenBank/DDBJ whole genome shotgun (WGS) entry which is preliminary data.</text>
</comment>